<dbReference type="VEuPathDB" id="MicrosporidiaDB:AEWQ_090870"/>
<dbReference type="PANTHER" id="PTHR20934">
    <property type="entry name" value="TRANSCRIPTION ELONGATION FACTOR 1 HOMOLOG"/>
    <property type="match status" value="1"/>
</dbReference>
<dbReference type="GO" id="GO:0000993">
    <property type="term" value="F:RNA polymerase II complex binding"/>
    <property type="evidence" value="ECO:0007669"/>
    <property type="project" value="TreeGrafter"/>
</dbReference>
<evidence type="ECO:0000256" key="8">
    <source>
        <dbReference type="ARBA" id="ARBA00023163"/>
    </source>
</evidence>
<dbReference type="OMA" id="VGRIICR"/>
<keyword evidence="6 10" id="KW-0862">Zinc</keyword>
<dbReference type="SUPFAM" id="SSF57783">
    <property type="entry name" value="Zinc beta-ribbon"/>
    <property type="match status" value="1"/>
</dbReference>
<evidence type="ECO:0000256" key="9">
    <source>
        <dbReference type="ARBA" id="ARBA00023242"/>
    </source>
</evidence>
<dbReference type="GO" id="GO:0008270">
    <property type="term" value="F:zinc ion binding"/>
    <property type="evidence" value="ECO:0007669"/>
    <property type="project" value="UniProtKB-KW"/>
</dbReference>
<sequence length="106" mass="11939">MSISGLEIRSSCPPETVLISVSEVPLMGRRRVKRRINIPKRQSRLEKRFNCPVCNHENVVQCTVKKTLMKGFANCSVCEASFACDANKLTTGIDVYSAWVDECCKR</sequence>
<evidence type="ECO:0000313" key="11">
    <source>
        <dbReference type="EMBL" id="AGE96468.1"/>
    </source>
</evidence>
<dbReference type="VEuPathDB" id="MicrosporidiaDB:ECU09_0850"/>
<protein>
    <recommendedName>
        <fullName evidence="10">Transcription elongation factor 1 homolog</fullName>
    </recommendedName>
</protein>
<dbReference type="Pfam" id="PF05129">
    <property type="entry name" value="Zn_ribbon_Elf1"/>
    <property type="match status" value="1"/>
</dbReference>
<dbReference type="FunFam" id="2.20.25.190:FF:000001">
    <property type="entry name" value="Transcription elongation factor 1 homolog"/>
    <property type="match status" value="1"/>
</dbReference>
<dbReference type="Gene3D" id="2.20.25.190">
    <property type="match status" value="1"/>
</dbReference>
<dbReference type="EMBL" id="KC513619">
    <property type="protein sequence ID" value="AGE96468.1"/>
    <property type="molecule type" value="Genomic_DNA"/>
</dbReference>
<comment type="function">
    <text evidence="1 10">Transcription elongation factor implicated in the maintenance of proper chromatin structure in actively transcribed regions.</text>
</comment>
<keyword evidence="5 10" id="KW-0863">Zinc-finger</keyword>
<dbReference type="VEuPathDB" id="MicrosporidiaDB:M970_090860"/>
<name>M1K640_ENCCN</name>
<reference evidence="11" key="1">
    <citation type="journal article" date="2013" name="Eukaryot. Cell">
        <title>Extremely Reduced Levels of Heterozygosity in the Vertebrate Pathogen Encephalitozoon cuniculi.</title>
        <authorList>
            <person name="Selman M."/>
            <person name="Sak B."/>
            <person name="Kvac M."/>
            <person name="Farinelli L."/>
            <person name="Weiss L.M."/>
            <person name="Corradi N."/>
        </authorList>
    </citation>
    <scope>NUCLEOTIDE SEQUENCE</scope>
</reference>
<keyword evidence="9 10" id="KW-0539">Nucleus</keyword>
<evidence type="ECO:0000256" key="5">
    <source>
        <dbReference type="ARBA" id="ARBA00022771"/>
    </source>
</evidence>
<proteinExistence type="inferred from homology"/>
<keyword evidence="7 10" id="KW-0805">Transcription regulation</keyword>
<organism evidence="11">
    <name type="scientific">Encephalitozoon cuniculi</name>
    <name type="common">Microsporidian parasite</name>
    <dbReference type="NCBI Taxonomy" id="6035"/>
    <lineage>
        <taxon>Eukaryota</taxon>
        <taxon>Fungi</taxon>
        <taxon>Fungi incertae sedis</taxon>
        <taxon>Microsporidia</taxon>
        <taxon>Unikaryonidae</taxon>
        <taxon>Encephalitozoon</taxon>
    </lineage>
</organism>
<dbReference type="VEuPathDB" id="MicrosporidiaDB:AEWD_090880"/>
<dbReference type="InterPro" id="IPR038567">
    <property type="entry name" value="T_Elf1_sf"/>
</dbReference>
<evidence type="ECO:0000256" key="7">
    <source>
        <dbReference type="ARBA" id="ARBA00023015"/>
    </source>
</evidence>
<comment type="subcellular location">
    <subcellularLocation>
        <location evidence="2 10">Nucleus</location>
    </subcellularLocation>
</comment>
<keyword evidence="8 10" id="KW-0804">Transcription</keyword>
<keyword evidence="4 10" id="KW-0479">Metal-binding</keyword>
<dbReference type="GO" id="GO:0008023">
    <property type="term" value="C:transcription elongation factor complex"/>
    <property type="evidence" value="ECO:0007669"/>
    <property type="project" value="TreeGrafter"/>
</dbReference>
<evidence type="ECO:0000256" key="6">
    <source>
        <dbReference type="ARBA" id="ARBA00022833"/>
    </source>
</evidence>
<dbReference type="InterPro" id="IPR007808">
    <property type="entry name" value="Elf1"/>
</dbReference>
<evidence type="ECO:0000256" key="4">
    <source>
        <dbReference type="ARBA" id="ARBA00022723"/>
    </source>
</evidence>
<evidence type="ECO:0000256" key="10">
    <source>
        <dbReference type="RuleBase" id="RU364033"/>
    </source>
</evidence>
<dbReference type="AlphaFoldDB" id="M1K640"/>
<accession>M1K640</accession>
<evidence type="ECO:0000256" key="1">
    <source>
        <dbReference type="ARBA" id="ARBA00003357"/>
    </source>
</evidence>
<comment type="similarity">
    <text evidence="3 10">Belongs to the ELOF1 family.</text>
</comment>
<evidence type="ECO:0000256" key="2">
    <source>
        <dbReference type="ARBA" id="ARBA00004123"/>
    </source>
</evidence>
<evidence type="ECO:0000256" key="3">
    <source>
        <dbReference type="ARBA" id="ARBA00009730"/>
    </source>
</evidence>
<dbReference type="GO" id="GO:0006368">
    <property type="term" value="P:transcription elongation by RNA polymerase II"/>
    <property type="evidence" value="ECO:0007669"/>
    <property type="project" value="TreeGrafter"/>
</dbReference>
<dbReference type="PANTHER" id="PTHR20934:SF0">
    <property type="entry name" value="TRANSCRIPTION ELONGATION FACTOR 1 HOMOLOG"/>
    <property type="match status" value="1"/>
</dbReference>
<dbReference type="VEuPathDB" id="MicrosporidiaDB:AEWR_090860"/>